<evidence type="ECO:0000313" key="2">
    <source>
        <dbReference type="EMBL" id="SDV11004.1"/>
    </source>
</evidence>
<sequence length="88" mass="9702">MPDREKLKQQADIVSKQLEEHPDLPLEKRQALEKLVADLNFQLQMEPGAQSPSIADDFNKAAIEFESSHPGLAGAFRNIVTTLGSMGI</sequence>
<organism evidence="1 4">
    <name type="scientific">Pseudomonas rhodesiae</name>
    <dbReference type="NCBI Taxonomy" id="76760"/>
    <lineage>
        <taxon>Bacteria</taxon>
        <taxon>Pseudomonadati</taxon>
        <taxon>Pseudomonadota</taxon>
        <taxon>Gammaproteobacteria</taxon>
        <taxon>Pseudomonadales</taxon>
        <taxon>Pseudomonadaceae</taxon>
        <taxon>Pseudomonas</taxon>
    </lineage>
</organism>
<dbReference type="EMBL" id="JAEILH010000013">
    <property type="protein sequence ID" value="MBI6623775.1"/>
    <property type="molecule type" value="Genomic_DNA"/>
</dbReference>
<dbReference type="EMBL" id="LT629801">
    <property type="protein sequence ID" value="SDV11004.1"/>
    <property type="molecule type" value="Genomic_DNA"/>
</dbReference>
<proteinExistence type="predicted"/>
<reference evidence="1" key="2">
    <citation type="submission" date="2020-12" db="EMBL/GenBank/DDBJ databases">
        <title>Comparative genomic insights into the epidemiology and virulence of plant pathogenic Pseudomonads from Turkey.</title>
        <authorList>
            <person name="Dillon M."/>
            <person name="Ruiz-Bedoya T."/>
            <person name="Bendalovic-Torma C."/>
            <person name="Guttman K.M."/>
            <person name="Kwak H."/>
            <person name="Middleton M.A."/>
            <person name="Wang P.W."/>
            <person name="Horuz S."/>
            <person name="Aysan Y."/>
            <person name="Guttman D.S."/>
        </authorList>
    </citation>
    <scope>NUCLEOTIDE SEQUENCE</scope>
    <source>
        <strain evidence="1">S5_IA_3a</strain>
    </source>
</reference>
<dbReference type="Proteomes" id="UP000182085">
    <property type="component" value="Chromosome I"/>
</dbReference>
<dbReference type="AlphaFoldDB" id="A0A5C5NJN7"/>
<evidence type="ECO:0000313" key="4">
    <source>
        <dbReference type="Proteomes" id="UP000645865"/>
    </source>
</evidence>
<dbReference type="InterPro" id="IPR025516">
    <property type="entry name" value="DUF4404"/>
</dbReference>
<evidence type="ECO:0000313" key="3">
    <source>
        <dbReference type="Proteomes" id="UP000182085"/>
    </source>
</evidence>
<evidence type="ECO:0000313" key="1">
    <source>
        <dbReference type="EMBL" id="MBI6623775.1"/>
    </source>
</evidence>
<dbReference type="RefSeq" id="WP_034096495.1">
    <property type="nucleotide sequence ID" value="NZ_BAAAEG010000001.1"/>
</dbReference>
<gene>
    <name evidence="2" type="ORF">SAMN04490209_3378</name>
    <name evidence="1" type="ORF">YA0853_08805</name>
</gene>
<keyword evidence="3" id="KW-1185">Reference proteome</keyword>
<dbReference type="Proteomes" id="UP000645865">
    <property type="component" value="Unassembled WGS sequence"/>
</dbReference>
<dbReference type="Pfam" id="PF14357">
    <property type="entry name" value="DUF4404"/>
    <property type="match status" value="1"/>
</dbReference>
<name>A0A5C5NJN7_9PSED</name>
<dbReference type="OrthoDB" id="4335607at2"/>
<accession>A0A5C5NJN7</accession>
<reference evidence="2 3" key="1">
    <citation type="submission" date="2016-10" db="EMBL/GenBank/DDBJ databases">
        <authorList>
            <person name="Varghese N."/>
            <person name="Submissions S."/>
        </authorList>
    </citation>
    <scope>NUCLEOTIDE SEQUENCE [LARGE SCALE GENOMIC DNA]</scope>
    <source>
        <strain evidence="2 3">BS2777</strain>
    </source>
</reference>
<protein>
    <submittedName>
        <fullName evidence="1">DUF4404 family protein</fullName>
    </submittedName>
</protein>